<name>A0A914DDE7_9BILA</name>
<reference evidence="2" key="1">
    <citation type="submission" date="2022-11" db="UniProtKB">
        <authorList>
            <consortium name="WormBaseParasite"/>
        </authorList>
    </citation>
    <scope>IDENTIFICATION</scope>
</reference>
<proteinExistence type="predicted"/>
<organism evidence="1 2">
    <name type="scientific">Acrobeloides nanus</name>
    <dbReference type="NCBI Taxonomy" id="290746"/>
    <lineage>
        <taxon>Eukaryota</taxon>
        <taxon>Metazoa</taxon>
        <taxon>Ecdysozoa</taxon>
        <taxon>Nematoda</taxon>
        <taxon>Chromadorea</taxon>
        <taxon>Rhabditida</taxon>
        <taxon>Tylenchina</taxon>
        <taxon>Cephalobomorpha</taxon>
        <taxon>Cephaloboidea</taxon>
        <taxon>Cephalobidae</taxon>
        <taxon>Acrobeloides</taxon>
    </lineage>
</organism>
<keyword evidence="1" id="KW-1185">Reference proteome</keyword>
<dbReference type="WBParaSite" id="ACRNAN_scaffold2415.g12376.t1">
    <property type="protein sequence ID" value="ACRNAN_scaffold2415.g12376.t1"/>
    <property type="gene ID" value="ACRNAN_scaffold2415.g12376"/>
</dbReference>
<evidence type="ECO:0000313" key="2">
    <source>
        <dbReference type="WBParaSite" id="ACRNAN_scaffold2415.g12376.t1"/>
    </source>
</evidence>
<protein>
    <submittedName>
        <fullName evidence="2">Uncharacterized protein</fullName>
    </submittedName>
</protein>
<sequence length="105" mass="11773">MSKRKIDARLNNEEKNMKRRKMGLAIKVKNEKREAVAVIAHVKSDPMTKITRAADTVMMNADIPALTTTNIATAPVRREANTAVISRSIILCQLGRVIDFFEATY</sequence>
<evidence type="ECO:0000313" key="1">
    <source>
        <dbReference type="Proteomes" id="UP000887540"/>
    </source>
</evidence>
<dbReference type="Proteomes" id="UP000887540">
    <property type="component" value="Unplaced"/>
</dbReference>
<dbReference type="AlphaFoldDB" id="A0A914DDE7"/>
<accession>A0A914DDE7</accession>